<keyword evidence="2" id="KW-1185">Reference proteome</keyword>
<dbReference type="AlphaFoldDB" id="A0A291R0K2"/>
<reference evidence="1 2" key="1">
    <citation type="submission" date="2017-10" db="EMBL/GenBank/DDBJ databases">
        <title>Paenichitinophaga pekingensis gen. nov., sp. nov., isolated from activated sludge.</title>
        <authorList>
            <person name="Jin D."/>
            <person name="Kong X."/>
            <person name="Deng Y."/>
            <person name="Bai Z."/>
        </authorList>
    </citation>
    <scope>NUCLEOTIDE SEQUENCE [LARGE SCALE GENOMIC DNA]</scope>
    <source>
        <strain evidence="1 2">13</strain>
    </source>
</reference>
<evidence type="ECO:0000313" key="1">
    <source>
        <dbReference type="EMBL" id="ATL49730.1"/>
    </source>
</evidence>
<dbReference type="InterPro" id="IPR021215">
    <property type="entry name" value="DUF2752"/>
</dbReference>
<sequence length="81" mass="9132">MDCSGEHYSLCVAKWIGLPWCPGCGIGHAIHETFHGNWSQSFQYHPLGIPAVLILFYRITVLTRLQIASINSYIAFNKKPI</sequence>
<gene>
    <name evidence="1" type="ORF">COR50_04470</name>
</gene>
<accession>A0A291R0K2</accession>
<evidence type="ECO:0000313" key="2">
    <source>
        <dbReference type="Proteomes" id="UP000220133"/>
    </source>
</evidence>
<proteinExistence type="predicted"/>
<protein>
    <recommendedName>
        <fullName evidence="3">DUF2752 domain-containing protein</fullName>
    </recommendedName>
</protein>
<dbReference type="OrthoDB" id="1525013at2"/>
<dbReference type="EMBL" id="CP023777">
    <property type="protein sequence ID" value="ATL49730.1"/>
    <property type="molecule type" value="Genomic_DNA"/>
</dbReference>
<evidence type="ECO:0008006" key="3">
    <source>
        <dbReference type="Google" id="ProtNLM"/>
    </source>
</evidence>
<dbReference type="Pfam" id="PF10825">
    <property type="entry name" value="DUF2752"/>
    <property type="match status" value="1"/>
</dbReference>
<dbReference type="Proteomes" id="UP000220133">
    <property type="component" value="Chromosome"/>
</dbReference>
<organism evidence="1 2">
    <name type="scientific">Chitinophaga caeni</name>
    <dbReference type="NCBI Taxonomy" id="2029983"/>
    <lineage>
        <taxon>Bacteria</taxon>
        <taxon>Pseudomonadati</taxon>
        <taxon>Bacteroidota</taxon>
        <taxon>Chitinophagia</taxon>
        <taxon>Chitinophagales</taxon>
        <taxon>Chitinophagaceae</taxon>
        <taxon>Chitinophaga</taxon>
    </lineage>
</organism>
<name>A0A291R0K2_9BACT</name>
<dbReference type="KEGG" id="cbae:COR50_04470"/>